<evidence type="ECO:0008006" key="3">
    <source>
        <dbReference type="Google" id="ProtNLM"/>
    </source>
</evidence>
<keyword evidence="2" id="KW-1185">Reference proteome</keyword>
<accession>A0AAV0XWS6</accession>
<reference evidence="1 2" key="1">
    <citation type="submission" date="2023-01" db="EMBL/GenBank/DDBJ databases">
        <authorList>
            <person name="Whitehead M."/>
        </authorList>
    </citation>
    <scope>NUCLEOTIDE SEQUENCE [LARGE SCALE GENOMIC DNA]</scope>
</reference>
<dbReference type="EMBL" id="CARXXK010001085">
    <property type="protein sequence ID" value="CAI6373094.1"/>
    <property type="molecule type" value="Genomic_DNA"/>
</dbReference>
<organism evidence="1 2">
    <name type="scientific">Macrosiphum euphorbiae</name>
    <name type="common">potato aphid</name>
    <dbReference type="NCBI Taxonomy" id="13131"/>
    <lineage>
        <taxon>Eukaryota</taxon>
        <taxon>Metazoa</taxon>
        <taxon>Ecdysozoa</taxon>
        <taxon>Arthropoda</taxon>
        <taxon>Hexapoda</taxon>
        <taxon>Insecta</taxon>
        <taxon>Pterygota</taxon>
        <taxon>Neoptera</taxon>
        <taxon>Paraneoptera</taxon>
        <taxon>Hemiptera</taxon>
        <taxon>Sternorrhyncha</taxon>
        <taxon>Aphidomorpha</taxon>
        <taxon>Aphidoidea</taxon>
        <taxon>Aphididae</taxon>
        <taxon>Macrosiphini</taxon>
        <taxon>Macrosiphum</taxon>
    </lineage>
</organism>
<dbReference type="AlphaFoldDB" id="A0AAV0XWS6"/>
<comment type="caution">
    <text evidence="1">The sequence shown here is derived from an EMBL/GenBank/DDBJ whole genome shotgun (WGS) entry which is preliminary data.</text>
</comment>
<evidence type="ECO:0000313" key="1">
    <source>
        <dbReference type="EMBL" id="CAI6373094.1"/>
    </source>
</evidence>
<gene>
    <name evidence="1" type="ORF">MEUPH1_LOCUS26888</name>
</gene>
<dbReference type="Proteomes" id="UP001160148">
    <property type="component" value="Unassembled WGS sequence"/>
</dbReference>
<evidence type="ECO:0000313" key="2">
    <source>
        <dbReference type="Proteomes" id="UP001160148"/>
    </source>
</evidence>
<proteinExistence type="predicted"/>
<sequence>MRRTIRFVRLQSVVRFLDLAAGSSTAVTARLASLSPVSGSSSAWPRERLAVPAHSRLVLSGHLMAVGLPEPGQRCPG</sequence>
<name>A0AAV0XWS6_9HEMI</name>
<protein>
    <recommendedName>
        <fullName evidence="3">Secreted protein</fullName>
    </recommendedName>
</protein>